<feature type="compositionally biased region" description="Low complexity" evidence="1">
    <location>
        <begin position="119"/>
        <end position="135"/>
    </location>
</feature>
<feature type="compositionally biased region" description="Low complexity" evidence="1">
    <location>
        <begin position="143"/>
        <end position="164"/>
    </location>
</feature>
<feature type="compositionally biased region" description="Basic and acidic residues" evidence="1">
    <location>
        <begin position="78"/>
        <end position="89"/>
    </location>
</feature>
<evidence type="ECO:0000256" key="1">
    <source>
        <dbReference type="SAM" id="MobiDB-lite"/>
    </source>
</evidence>
<feature type="compositionally biased region" description="Low complexity" evidence="1">
    <location>
        <begin position="42"/>
        <end position="77"/>
    </location>
</feature>
<keyword evidence="3" id="KW-1185">Reference proteome</keyword>
<name>A0ABN9Q3L8_9DINO</name>
<reference evidence="2" key="1">
    <citation type="submission" date="2023-10" db="EMBL/GenBank/DDBJ databases">
        <authorList>
            <person name="Chen Y."/>
            <person name="Shah S."/>
            <person name="Dougan E. K."/>
            <person name="Thang M."/>
            <person name="Chan C."/>
        </authorList>
    </citation>
    <scope>NUCLEOTIDE SEQUENCE [LARGE SCALE GENOMIC DNA]</scope>
</reference>
<comment type="caution">
    <text evidence="2">The sequence shown here is derived from an EMBL/GenBank/DDBJ whole genome shotgun (WGS) entry which is preliminary data.</text>
</comment>
<evidence type="ECO:0000313" key="2">
    <source>
        <dbReference type="EMBL" id="CAK0800311.1"/>
    </source>
</evidence>
<protein>
    <submittedName>
        <fullName evidence="2">Uncharacterized protein</fullName>
    </submittedName>
</protein>
<feature type="compositionally biased region" description="Basic residues" evidence="1">
    <location>
        <begin position="15"/>
        <end position="24"/>
    </location>
</feature>
<organism evidence="2 3">
    <name type="scientific">Prorocentrum cordatum</name>
    <dbReference type="NCBI Taxonomy" id="2364126"/>
    <lineage>
        <taxon>Eukaryota</taxon>
        <taxon>Sar</taxon>
        <taxon>Alveolata</taxon>
        <taxon>Dinophyceae</taxon>
        <taxon>Prorocentrales</taxon>
        <taxon>Prorocentraceae</taxon>
        <taxon>Prorocentrum</taxon>
    </lineage>
</organism>
<accession>A0ABN9Q3L8</accession>
<dbReference type="Proteomes" id="UP001189429">
    <property type="component" value="Unassembled WGS sequence"/>
</dbReference>
<proteinExistence type="predicted"/>
<feature type="region of interest" description="Disordered" evidence="1">
    <location>
        <begin position="1"/>
        <end position="214"/>
    </location>
</feature>
<feature type="compositionally biased region" description="Low complexity" evidence="1">
    <location>
        <begin position="25"/>
        <end position="34"/>
    </location>
</feature>
<evidence type="ECO:0000313" key="3">
    <source>
        <dbReference type="Proteomes" id="UP001189429"/>
    </source>
</evidence>
<dbReference type="EMBL" id="CAUYUJ010002334">
    <property type="protein sequence ID" value="CAK0800311.1"/>
    <property type="molecule type" value="Genomic_DNA"/>
</dbReference>
<sequence>MHAIQARQQVLAGPRRARTKRSLQRRVALALLRAADGRRSRTPSASAPPATAVPRPRAPRATAAARRCLGQTPAASARRPEPRGRRRDPAAPVGARQRQPGASPCSGGRGPACPPVPTRAGCAGRGWPPRPGRAAAPRRRRGACTGPPWAAPARSARMARRPGATGPRTGTVRWPECPPTHHTVWSPNRPGRPRRVGSARRQDLPGGRPAATAA</sequence>
<gene>
    <name evidence="2" type="ORF">PCOR1329_LOCUS8489</name>
</gene>